<dbReference type="PROSITE" id="PS00463">
    <property type="entry name" value="ZN2_CY6_FUNGAL_1"/>
    <property type="match status" value="1"/>
</dbReference>
<dbReference type="PROSITE" id="PS50048">
    <property type="entry name" value="ZN2_CY6_FUNGAL_2"/>
    <property type="match status" value="1"/>
</dbReference>
<gene>
    <name evidence="3" type="ORF">CC84DRAFT_1230752</name>
</gene>
<dbReference type="Pfam" id="PF00172">
    <property type="entry name" value="Zn_clus"/>
    <property type="match status" value="1"/>
</dbReference>
<dbReference type="OrthoDB" id="416217at2759"/>
<dbReference type="SMART" id="SM00066">
    <property type="entry name" value="GAL4"/>
    <property type="match status" value="1"/>
</dbReference>
<sequence>MDGSLHVFRVRPRALPTPIAPESSGPAILEHSWTRRSHNKSRGGCEACRTRRKKCDERRPICSLCLQKHSACTYPNSPLCRRNPLDSFQSNVTYSLWPGQQTLPVLADEKACTKYDLVLLHHFVTISSQHFKSLGFDGILSSKAVELGKEHSSVLHAMLAVSACHLQGLGCKERPYRIAETLHCEFAIRGLQRAVVSFNGVKEADSVLTTSMLLNTYAYIHTAITEESSDDTLKRDAGRLDWGWLRLQIGITEMLVRTKPYHPQSIWLPMFLSSKQPLPFAEPCNDLDQQLAIFCGINPTSTAIDNPYVDLMEQLAPLVIRTHGPQYMRWYVEALGGIDLRFIDLLEKEDVPALMLFAHWAAMMSSIGAWGTSRRLKKICWRICQIMLPRIKASELYLLDVPAEAAGFSLNLRFEIEQDI</sequence>
<name>A0A177BZD6_9PLEO</name>
<dbReference type="InterPro" id="IPR021858">
    <property type="entry name" value="Fun_TF"/>
</dbReference>
<dbReference type="STRING" id="1460663.A0A177BZD6"/>
<feature type="domain" description="Zn(2)-C6 fungal-type" evidence="2">
    <location>
        <begin position="44"/>
        <end position="74"/>
    </location>
</feature>
<reference evidence="3 4" key="1">
    <citation type="submission" date="2016-05" db="EMBL/GenBank/DDBJ databases">
        <title>Comparative analysis of secretome profiles of manganese(II)-oxidizing ascomycete fungi.</title>
        <authorList>
            <consortium name="DOE Joint Genome Institute"/>
            <person name="Zeiner C.A."/>
            <person name="Purvine S.O."/>
            <person name="Zink E.M."/>
            <person name="Wu S."/>
            <person name="Pasa-Tolic L."/>
            <person name="Chaput D.L."/>
            <person name="Haridas S."/>
            <person name="Grigoriev I.V."/>
            <person name="Santelli C.M."/>
            <person name="Hansel C.M."/>
        </authorList>
    </citation>
    <scope>NUCLEOTIDE SEQUENCE [LARGE SCALE GENOMIC DNA]</scope>
    <source>
        <strain evidence="3 4">AP3s5-JAC2a</strain>
    </source>
</reference>
<dbReference type="Gene3D" id="4.10.240.10">
    <property type="entry name" value="Zn(2)-C6 fungal-type DNA-binding domain"/>
    <property type="match status" value="1"/>
</dbReference>
<organism evidence="3 4">
    <name type="scientific">Paraphaeosphaeria sporulosa</name>
    <dbReference type="NCBI Taxonomy" id="1460663"/>
    <lineage>
        <taxon>Eukaryota</taxon>
        <taxon>Fungi</taxon>
        <taxon>Dikarya</taxon>
        <taxon>Ascomycota</taxon>
        <taxon>Pezizomycotina</taxon>
        <taxon>Dothideomycetes</taxon>
        <taxon>Pleosporomycetidae</taxon>
        <taxon>Pleosporales</taxon>
        <taxon>Massarineae</taxon>
        <taxon>Didymosphaeriaceae</taxon>
        <taxon>Paraphaeosphaeria</taxon>
    </lineage>
</organism>
<dbReference type="EMBL" id="KV441559">
    <property type="protein sequence ID" value="OAG00585.1"/>
    <property type="molecule type" value="Genomic_DNA"/>
</dbReference>
<evidence type="ECO:0000313" key="3">
    <source>
        <dbReference type="EMBL" id="OAG00585.1"/>
    </source>
</evidence>
<dbReference type="GeneID" id="28767189"/>
<evidence type="ECO:0000259" key="2">
    <source>
        <dbReference type="PROSITE" id="PS50048"/>
    </source>
</evidence>
<dbReference type="PANTHER" id="PTHR47784:SF9">
    <property type="entry name" value="ZN(II)2CYS6 TRANSCRIPTION FACTOR (EUROFUNG)"/>
    <property type="match status" value="1"/>
</dbReference>
<dbReference type="AlphaFoldDB" id="A0A177BZD6"/>
<evidence type="ECO:0000313" key="4">
    <source>
        <dbReference type="Proteomes" id="UP000077069"/>
    </source>
</evidence>
<dbReference type="RefSeq" id="XP_018030950.1">
    <property type="nucleotide sequence ID" value="XM_018183703.1"/>
</dbReference>
<dbReference type="Proteomes" id="UP000077069">
    <property type="component" value="Unassembled WGS sequence"/>
</dbReference>
<dbReference type="InParanoid" id="A0A177BZD6"/>
<dbReference type="InterPro" id="IPR053157">
    <property type="entry name" value="Sterol_Uptake_Regulator"/>
</dbReference>
<dbReference type="SUPFAM" id="SSF57701">
    <property type="entry name" value="Zn2/Cys6 DNA-binding domain"/>
    <property type="match status" value="1"/>
</dbReference>
<accession>A0A177BZD6</accession>
<dbReference type="PANTHER" id="PTHR47784">
    <property type="entry name" value="STEROL UPTAKE CONTROL PROTEIN 2"/>
    <property type="match status" value="1"/>
</dbReference>
<dbReference type="GO" id="GO:0001228">
    <property type="term" value="F:DNA-binding transcription activator activity, RNA polymerase II-specific"/>
    <property type="evidence" value="ECO:0007669"/>
    <property type="project" value="TreeGrafter"/>
</dbReference>
<evidence type="ECO:0000256" key="1">
    <source>
        <dbReference type="ARBA" id="ARBA00023242"/>
    </source>
</evidence>
<dbReference type="InterPro" id="IPR036864">
    <property type="entry name" value="Zn2-C6_fun-type_DNA-bd_sf"/>
</dbReference>
<dbReference type="CDD" id="cd00067">
    <property type="entry name" value="GAL4"/>
    <property type="match status" value="1"/>
</dbReference>
<proteinExistence type="predicted"/>
<keyword evidence="4" id="KW-1185">Reference proteome</keyword>
<dbReference type="GO" id="GO:0008270">
    <property type="term" value="F:zinc ion binding"/>
    <property type="evidence" value="ECO:0007669"/>
    <property type="project" value="InterPro"/>
</dbReference>
<protein>
    <recommendedName>
        <fullName evidence="2">Zn(2)-C6 fungal-type domain-containing protein</fullName>
    </recommendedName>
</protein>
<dbReference type="Pfam" id="PF11951">
    <property type="entry name" value="Fungal_trans_2"/>
    <property type="match status" value="1"/>
</dbReference>
<dbReference type="InterPro" id="IPR001138">
    <property type="entry name" value="Zn2Cys6_DnaBD"/>
</dbReference>
<keyword evidence="1" id="KW-0539">Nucleus</keyword>